<accession>A0A815YEG2</accession>
<dbReference type="Proteomes" id="UP000663889">
    <property type="component" value="Unassembled WGS sequence"/>
</dbReference>
<dbReference type="AlphaFoldDB" id="A0A815YEG2"/>
<dbReference type="EMBL" id="CAJNOU010014455">
    <property type="protein sequence ID" value="CAF1569035.1"/>
    <property type="molecule type" value="Genomic_DNA"/>
</dbReference>
<evidence type="ECO:0000313" key="2">
    <source>
        <dbReference type="Proteomes" id="UP000663889"/>
    </source>
</evidence>
<organism evidence="1 2">
    <name type="scientific">Rotaria sordida</name>
    <dbReference type="NCBI Taxonomy" id="392033"/>
    <lineage>
        <taxon>Eukaryota</taxon>
        <taxon>Metazoa</taxon>
        <taxon>Spiralia</taxon>
        <taxon>Gnathifera</taxon>
        <taxon>Rotifera</taxon>
        <taxon>Eurotatoria</taxon>
        <taxon>Bdelloidea</taxon>
        <taxon>Philodinida</taxon>
        <taxon>Philodinidae</taxon>
        <taxon>Rotaria</taxon>
    </lineage>
</organism>
<gene>
    <name evidence="1" type="ORF">SEV965_LOCUS39494</name>
</gene>
<comment type="caution">
    <text evidence="1">The sequence shown here is derived from an EMBL/GenBank/DDBJ whole genome shotgun (WGS) entry which is preliminary data.</text>
</comment>
<feature type="non-terminal residue" evidence="1">
    <location>
        <position position="77"/>
    </location>
</feature>
<sequence length="77" mass="8408">MVNFPSPNEKVLPHNIKLDKTPSYHEKDEVCDRIIGSLLGLAIGDALGASVEFRPQQYLSANPVRKMEGGGTWGLEA</sequence>
<dbReference type="Gene3D" id="1.10.4080.10">
    <property type="entry name" value="ADP-ribosylation/Crystallin J1"/>
    <property type="match status" value="1"/>
</dbReference>
<dbReference type="InterPro" id="IPR005502">
    <property type="entry name" value="Ribosyl_crysJ1"/>
</dbReference>
<protein>
    <recommendedName>
        <fullName evidence="3">ADP-ribosylglycohydrolase</fullName>
    </recommendedName>
</protein>
<dbReference type="Pfam" id="PF03747">
    <property type="entry name" value="ADP_ribosyl_GH"/>
    <property type="match status" value="1"/>
</dbReference>
<evidence type="ECO:0008006" key="3">
    <source>
        <dbReference type="Google" id="ProtNLM"/>
    </source>
</evidence>
<dbReference type="SUPFAM" id="SSF101478">
    <property type="entry name" value="ADP-ribosylglycohydrolase"/>
    <property type="match status" value="1"/>
</dbReference>
<dbReference type="InterPro" id="IPR036705">
    <property type="entry name" value="Ribosyl_crysJ1_sf"/>
</dbReference>
<proteinExistence type="predicted"/>
<evidence type="ECO:0000313" key="1">
    <source>
        <dbReference type="EMBL" id="CAF1569035.1"/>
    </source>
</evidence>
<reference evidence="1" key="1">
    <citation type="submission" date="2021-02" db="EMBL/GenBank/DDBJ databases">
        <authorList>
            <person name="Nowell W R."/>
        </authorList>
    </citation>
    <scope>NUCLEOTIDE SEQUENCE</scope>
</reference>
<name>A0A815YEG2_9BILA</name>